<gene>
    <name evidence="7" type="ORF">J2W49_000789</name>
</gene>
<dbReference type="InterPro" id="IPR000277">
    <property type="entry name" value="Cys/Met-Metab_PyrdxlP-dep_enz"/>
</dbReference>
<evidence type="ECO:0000313" key="7">
    <source>
        <dbReference type="EMBL" id="MDR7148861.1"/>
    </source>
</evidence>
<protein>
    <submittedName>
        <fullName evidence="7">Cystathionine beta-lyase</fullName>
        <ecNumber evidence="7">4.4.1.13</ecNumber>
    </submittedName>
</protein>
<dbReference type="InterPro" id="IPR006233">
    <property type="entry name" value="Cys_b_lyase_bac"/>
</dbReference>
<evidence type="ECO:0000256" key="3">
    <source>
        <dbReference type="ARBA" id="ARBA00022898"/>
    </source>
</evidence>
<evidence type="ECO:0000256" key="6">
    <source>
        <dbReference type="RuleBase" id="RU362118"/>
    </source>
</evidence>
<dbReference type="SUPFAM" id="SSF53383">
    <property type="entry name" value="PLP-dependent transferases"/>
    <property type="match status" value="1"/>
</dbReference>
<dbReference type="PIRSF" id="PIRSF001434">
    <property type="entry name" value="CGS"/>
    <property type="match status" value="1"/>
</dbReference>
<accession>A0ABU1WII3</accession>
<evidence type="ECO:0000256" key="1">
    <source>
        <dbReference type="ARBA" id="ARBA00001933"/>
    </source>
</evidence>
<proteinExistence type="inferred from homology"/>
<comment type="similarity">
    <text evidence="2 6">Belongs to the trans-sulfuration enzymes family.</text>
</comment>
<comment type="catalytic activity">
    <reaction evidence="5">
        <text>L,L-cystathionine + H2O = L-homocysteine + pyruvate + NH4(+)</text>
        <dbReference type="Rhea" id="RHEA:13965"/>
        <dbReference type="ChEBI" id="CHEBI:15361"/>
        <dbReference type="ChEBI" id="CHEBI:15377"/>
        <dbReference type="ChEBI" id="CHEBI:28938"/>
        <dbReference type="ChEBI" id="CHEBI:58161"/>
        <dbReference type="ChEBI" id="CHEBI:58199"/>
    </reaction>
</comment>
<dbReference type="EC" id="4.4.1.13" evidence="7"/>
<dbReference type="Pfam" id="PF01053">
    <property type="entry name" value="Cys_Met_Meta_PP"/>
    <property type="match status" value="1"/>
</dbReference>
<dbReference type="Gene3D" id="3.90.1150.10">
    <property type="entry name" value="Aspartate Aminotransferase, domain 1"/>
    <property type="match status" value="1"/>
</dbReference>
<evidence type="ECO:0000313" key="8">
    <source>
        <dbReference type="Proteomes" id="UP001265700"/>
    </source>
</evidence>
<keyword evidence="4 7" id="KW-0456">Lyase</keyword>
<sequence>MSDPFTTQLIHHPYTPPAGFDAVAPGVHKASTVLFPNVHALRTQEWKDKSGYTYGLHGTPTTFTLEERIATLEGGRFCVLAPSGLSAVVLVDMAFLRQGDELLIPDNAYGPGKAFAEGELKAWGISHRFFDAMDPADLASKLSPATRLVWLEAPGSITLEFPDVPALTAVVQEANRQRGASQRPIITAFDNTWGAGIAFNAFELGVDVSMQALTKYPSGGADVLMGSVVTRDAHLHQAVLMTHMRLGLGVGANDAELVLRGLNSMAVRYRAQDASTRDLAAWMQRQPGVVKVLHPALTDSPGHEHWLRDARGAACLFSVVFDEAFAQDRIDGFCDALQLFRLGWSWAGPVSLCAPYNVSSIRTAPWPYKGGLVRFAVGLEAADDLRADLAQALSVLTA</sequence>
<reference evidence="7 8" key="1">
    <citation type="submission" date="2023-07" db="EMBL/GenBank/DDBJ databases">
        <title>Sorghum-associated microbial communities from plants grown in Nebraska, USA.</title>
        <authorList>
            <person name="Schachtman D."/>
        </authorList>
    </citation>
    <scope>NUCLEOTIDE SEQUENCE [LARGE SCALE GENOMIC DNA]</scope>
    <source>
        <strain evidence="7 8">4249</strain>
    </source>
</reference>
<keyword evidence="8" id="KW-1185">Reference proteome</keyword>
<dbReference type="InterPro" id="IPR015421">
    <property type="entry name" value="PyrdxlP-dep_Trfase_major"/>
</dbReference>
<keyword evidence="3 6" id="KW-0663">Pyridoxal phosphate</keyword>
<evidence type="ECO:0000256" key="4">
    <source>
        <dbReference type="ARBA" id="ARBA00023239"/>
    </source>
</evidence>
<name>A0ABU1WII3_9BURK</name>
<comment type="cofactor">
    <cofactor evidence="1 6">
        <name>pyridoxal 5'-phosphate</name>
        <dbReference type="ChEBI" id="CHEBI:597326"/>
    </cofactor>
</comment>
<evidence type="ECO:0000256" key="2">
    <source>
        <dbReference type="ARBA" id="ARBA00009077"/>
    </source>
</evidence>
<evidence type="ECO:0000256" key="5">
    <source>
        <dbReference type="ARBA" id="ARBA00047517"/>
    </source>
</evidence>
<organism evidence="7 8">
    <name type="scientific">Hydrogenophaga palleronii</name>
    <dbReference type="NCBI Taxonomy" id="65655"/>
    <lineage>
        <taxon>Bacteria</taxon>
        <taxon>Pseudomonadati</taxon>
        <taxon>Pseudomonadota</taxon>
        <taxon>Betaproteobacteria</taxon>
        <taxon>Burkholderiales</taxon>
        <taxon>Comamonadaceae</taxon>
        <taxon>Hydrogenophaga</taxon>
    </lineage>
</organism>
<dbReference type="GO" id="GO:0047804">
    <property type="term" value="F:cysteine-S-conjugate beta-lyase activity"/>
    <property type="evidence" value="ECO:0007669"/>
    <property type="project" value="UniProtKB-EC"/>
</dbReference>
<dbReference type="PANTHER" id="PTHR43500:SF1">
    <property type="entry name" value="CYSTATHIONINE BETA-LYASE-RELATED"/>
    <property type="match status" value="1"/>
</dbReference>
<dbReference type="PANTHER" id="PTHR43500">
    <property type="entry name" value="CYSTATHIONINE BETA-LYASE-RELATED"/>
    <property type="match status" value="1"/>
</dbReference>
<dbReference type="InterPro" id="IPR015424">
    <property type="entry name" value="PyrdxlP-dep_Trfase"/>
</dbReference>
<dbReference type="Gene3D" id="3.40.640.10">
    <property type="entry name" value="Type I PLP-dependent aspartate aminotransferase-like (Major domain)"/>
    <property type="match status" value="1"/>
</dbReference>
<comment type="caution">
    <text evidence="7">The sequence shown here is derived from an EMBL/GenBank/DDBJ whole genome shotgun (WGS) entry which is preliminary data.</text>
</comment>
<dbReference type="RefSeq" id="WP_310311783.1">
    <property type="nucleotide sequence ID" value="NZ_JAVDWU010000001.1"/>
</dbReference>
<dbReference type="EMBL" id="JAVDWU010000001">
    <property type="protein sequence ID" value="MDR7148861.1"/>
    <property type="molecule type" value="Genomic_DNA"/>
</dbReference>
<dbReference type="InterPro" id="IPR015422">
    <property type="entry name" value="PyrdxlP-dep_Trfase_small"/>
</dbReference>
<dbReference type="Proteomes" id="UP001265700">
    <property type="component" value="Unassembled WGS sequence"/>
</dbReference>